<reference evidence="2 3" key="1">
    <citation type="journal article" date="2020" name="Nature">
        <title>Bacterial chemolithoautotrophy via manganese oxidation.</title>
        <authorList>
            <person name="Yu H."/>
            <person name="Leadbetter J.R."/>
        </authorList>
    </citation>
    <scope>NUCLEOTIDE SEQUENCE [LARGE SCALE GENOMIC DNA]</scope>
    <source>
        <strain evidence="2 3">Mn-1</strain>
    </source>
</reference>
<evidence type="ECO:0000313" key="2">
    <source>
        <dbReference type="EMBL" id="NKE71976.1"/>
    </source>
</evidence>
<evidence type="ECO:0000256" key="1">
    <source>
        <dbReference type="SAM" id="Phobius"/>
    </source>
</evidence>
<keyword evidence="1" id="KW-1133">Transmembrane helix</keyword>
<keyword evidence="3" id="KW-1185">Reference proteome</keyword>
<dbReference type="AlphaFoldDB" id="A0A7X6IBX5"/>
<name>A0A7X6IBX5_9BACT</name>
<accession>A0A7X6IBX5</accession>
<dbReference type="Proteomes" id="UP000534783">
    <property type="component" value="Unassembled WGS sequence"/>
</dbReference>
<comment type="caution">
    <text evidence="2">The sequence shown here is derived from an EMBL/GenBank/DDBJ whole genome shotgun (WGS) entry which is preliminary data.</text>
</comment>
<dbReference type="EMBL" id="VTOW01000003">
    <property type="protein sequence ID" value="NKE71976.1"/>
    <property type="molecule type" value="Genomic_DNA"/>
</dbReference>
<gene>
    <name evidence="2" type="ORF">MNODULE_14605</name>
</gene>
<keyword evidence="1" id="KW-0812">Transmembrane</keyword>
<feature type="transmembrane region" description="Helical" evidence="1">
    <location>
        <begin position="6"/>
        <end position="28"/>
    </location>
</feature>
<protein>
    <submittedName>
        <fullName evidence="2">Uncharacterized protein</fullName>
    </submittedName>
</protein>
<evidence type="ECO:0000313" key="3">
    <source>
        <dbReference type="Proteomes" id="UP000534783"/>
    </source>
</evidence>
<dbReference type="RefSeq" id="WP_168061226.1">
    <property type="nucleotide sequence ID" value="NZ_VTOW01000003.1"/>
</dbReference>
<keyword evidence="1" id="KW-0472">Membrane</keyword>
<proteinExistence type="predicted"/>
<organism evidence="2 3">
    <name type="scientific">Candidatus Manganitrophus noduliformans</name>
    <dbReference type="NCBI Taxonomy" id="2606439"/>
    <lineage>
        <taxon>Bacteria</taxon>
        <taxon>Pseudomonadati</taxon>
        <taxon>Nitrospirota</taxon>
        <taxon>Nitrospiria</taxon>
        <taxon>Candidatus Troglogloeales</taxon>
        <taxon>Candidatus Manganitrophaceae</taxon>
        <taxon>Candidatus Manganitrophus</taxon>
    </lineage>
</organism>
<sequence>MKRVGLWWAAAMTAGLIGGMLSVWIFNVGEAFARKASKEKKVVTAEDFHLVDETGKLRGALFVSAKGEPGFALFDKEGKDRILLMLNADGSALIELHDEAGASRAKLALGNDGSPTLSLVGDPAMTLLDREKKVLWKAP</sequence>